<sequence>MDITGKMFHSHMRGGNIASVDARHQRDRLRDYFVSPVAVGVVDWQQRMAGVVLPAAVEERNVSEAN</sequence>
<reference evidence="1" key="2">
    <citation type="submission" date="2020-11" db="EMBL/GenBank/DDBJ databases">
        <authorList>
            <person name="McCartney M.A."/>
            <person name="Auch B."/>
            <person name="Kono T."/>
            <person name="Mallez S."/>
            <person name="Becker A."/>
            <person name="Gohl D.M."/>
            <person name="Silverstein K.A.T."/>
            <person name="Koren S."/>
            <person name="Bechman K.B."/>
            <person name="Herman A."/>
            <person name="Abrahante J.E."/>
            <person name="Garbe J."/>
        </authorList>
    </citation>
    <scope>NUCLEOTIDE SEQUENCE</scope>
    <source>
        <strain evidence="1">Duluth1</strain>
        <tissue evidence="1">Whole animal</tissue>
    </source>
</reference>
<dbReference type="Proteomes" id="UP000828390">
    <property type="component" value="Unassembled WGS sequence"/>
</dbReference>
<proteinExistence type="predicted"/>
<dbReference type="AlphaFoldDB" id="A0A9D4EZ88"/>
<name>A0A9D4EZ88_DREPO</name>
<keyword evidence="2" id="KW-1185">Reference proteome</keyword>
<reference evidence="1" key="1">
    <citation type="journal article" date="2019" name="bioRxiv">
        <title>The Genome of the Zebra Mussel, Dreissena polymorpha: A Resource for Invasive Species Research.</title>
        <authorList>
            <person name="McCartney M.A."/>
            <person name="Auch B."/>
            <person name="Kono T."/>
            <person name="Mallez S."/>
            <person name="Zhang Y."/>
            <person name="Obille A."/>
            <person name="Becker A."/>
            <person name="Abrahante J.E."/>
            <person name="Garbe J."/>
            <person name="Badalamenti J.P."/>
            <person name="Herman A."/>
            <person name="Mangelson H."/>
            <person name="Liachko I."/>
            <person name="Sullivan S."/>
            <person name="Sone E.D."/>
            <person name="Koren S."/>
            <person name="Silverstein K.A.T."/>
            <person name="Beckman K.B."/>
            <person name="Gohl D.M."/>
        </authorList>
    </citation>
    <scope>NUCLEOTIDE SEQUENCE</scope>
    <source>
        <strain evidence="1">Duluth1</strain>
        <tissue evidence="1">Whole animal</tissue>
    </source>
</reference>
<evidence type="ECO:0000313" key="1">
    <source>
        <dbReference type="EMBL" id="KAH3789489.1"/>
    </source>
</evidence>
<comment type="caution">
    <text evidence="1">The sequence shown here is derived from an EMBL/GenBank/DDBJ whole genome shotgun (WGS) entry which is preliminary data.</text>
</comment>
<protein>
    <submittedName>
        <fullName evidence="1">Uncharacterized protein</fullName>
    </submittedName>
</protein>
<gene>
    <name evidence="1" type="ORF">DPMN_167670</name>
</gene>
<accession>A0A9D4EZ88</accession>
<evidence type="ECO:0000313" key="2">
    <source>
        <dbReference type="Proteomes" id="UP000828390"/>
    </source>
</evidence>
<dbReference type="EMBL" id="JAIWYP010000008">
    <property type="protein sequence ID" value="KAH3789489.1"/>
    <property type="molecule type" value="Genomic_DNA"/>
</dbReference>
<organism evidence="1 2">
    <name type="scientific">Dreissena polymorpha</name>
    <name type="common">Zebra mussel</name>
    <name type="synonym">Mytilus polymorpha</name>
    <dbReference type="NCBI Taxonomy" id="45954"/>
    <lineage>
        <taxon>Eukaryota</taxon>
        <taxon>Metazoa</taxon>
        <taxon>Spiralia</taxon>
        <taxon>Lophotrochozoa</taxon>
        <taxon>Mollusca</taxon>
        <taxon>Bivalvia</taxon>
        <taxon>Autobranchia</taxon>
        <taxon>Heteroconchia</taxon>
        <taxon>Euheterodonta</taxon>
        <taxon>Imparidentia</taxon>
        <taxon>Neoheterodontei</taxon>
        <taxon>Myida</taxon>
        <taxon>Dreissenoidea</taxon>
        <taxon>Dreissenidae</taxon>
        <taxon>Dreissena</taxon>
    </lineage>
</organism>